<dbReference type="NCBIfam" id="TIGR01494">
    <property type="entry name" value="ATPase_P-type"/>
    <property type="match status" value="1"/>
</dbReference>
<dbReference type="Proteomes" id="UP000785679">
    <property type="component" value="Unassembled WGS sequence"/>
</dbReference>
<keyword evidence="6 14" id="KW-0547">Nucleotide-binding</keyword>
<evidence type="ECO:0000256" key="11">
    <source>
        <dbReference type="ARBA" id="ARBA00023136"/>
    </source>
</evidence>
<keyword evidence="7 14" id="KW-0067">ATP-binding</keyword>
<evidence type="ECO:0000256" key="7">
    <source>
        <dbReference type="ARBA" id="ARBA00022840"/>
    </source>
</evidence>
<dbReference type="GO" id="GO:0000287">
    <property type="term" value="F:magnesium ion binding"/>
    <property type="evidence" value="ECO:0007669"/>
    <property type="project" value="UniProtKB-UniRule"/>
</dbReference>
<evidence type="ECO:0000256" key="5">
    <source>
        <dbReference type="ARBA" id="ARBA00022723"/>
    </source>
</evidence>
<comment type="caution">
    <text evidence="21">The sequence shown here is derived from an EMBL/GenBank/DDBJ whole genome shotgun (WGS) entry which is preliminary data.</text>
</comment>
<evidence type="ECO:0000256" key="2">
    <source>
        <dbReference type="ARBA" id="ARBA00004308"/>
    </source>
</evidence>
<keyword evidence="22" id="KW-1185">Reference proteome</keyword>
<comment type="catalytic activity">
    <reaction evidence="12 16">
        <text>ATP + H2O + phospholipidSide 1 = ADP + phosphate + phospholipidSide 2.</text>
        <dbReference type="EC" id="7.6.2.1"/>
    </reaction>
</comment>
<dbReference type="EC" id="7.6.2.1" evidence="16"/>
<dbReference type="PANTHER" id="PTHR24092:SF218">
    <property type="entry name" value="PHOSPHOLIPID-TRANSPORTING ATPASE"/>
    <property type="match status" value="1"/>
</dbReference>
<keyword evidence="4 16" id="KW-0812">Transmembrane</keyword>
<feature type="binding site" evidence="15">
    <location>
        <position position="964"/>
    </location>
    <ligand>
        <name>Mg(2+)</name>
        <dbReference type="ChEBI" id="CHEBI:18420"/>
    </ligand>
</feature>
<dbReference type="OrthoDB" id="377733at2759"/>
<evidence type="ECO:0000259" key="20">
    <source>
        <dbReference type="Pfam" id="PF16212"/>
    </source>
</evidence>
<dbReference type="GO" id="GO:0005886">
    <property type="term" value="C:plasma membrane"/>
    <property type="evidence" value="ECO:0007669"/>
    <property type="project" value="TreeGrafter"/>
</dbReference>
<evidence type="ECO:0000313" key="21">
    <source>
        <dbReference type="EMBL" id="TNV87235.1"/>
    </source>
</evidence>
<feature type="transmembrane region" description="Helical" evidence="16">
    <location>
        <begin position="480"/>
        <end position="504"/>
    </location>
</feature>
<feature type="transmembrane region" description="Helical" evidence="16">
    <location>
        <begin position="1140"/>
        <end position="1157"/>
    </location>
</feature>
<dbReference type="FunFam" id="3.40.50.1000:FF:000014">
    <property type="entry name" value="Phospholipid-transporting ATPase"/>
    <property type="match status" value="1"/>
</dbReference>
<dbReference type="Pfam" id="PF16209">
    <property type="entry name" value="PhoLip_ATPase_N"/>
    <property type="match status" value="1"/>
</dbReference>
<dbReference type="SFLD" id="SFLDG00002">
    <property type="entry name" value="C1.7:_P-type_atpase_like"/>
    <property type="match status" value="1"/>
</dbReference>
<evidence type="ECO:0000256" key="4">
    <source>
        <dbReference type="ARBA" id="ARBA00022692"/>
    </source>
</evidence>
<dbReference type="EMBL" id="RRYP01000554">
    <property type="protein sequence ID" value="TNV87235.1"/>
    <property type="molecule type" value="Genomic_DNA"/>
</dbReference>
<feature type="transmembrane region" description="Helical" evidence="16">
    <location>
        <begin position="1030"/>
        <end position="1051"/>
    </location>
</feature>
<feature type="binding site" evidence="14">
    <location>
        <position position="968"/>
    </location>
    <ligand>
        <name>ATP</name>
        <dbReference type="ChEBI" id="CHEBI:30616"/>
    </ligand>
</feature>
<dbReference type="InterPro" id="IPR023298">
    <property type="entry name" value="ATPase_P-typ_TM_dom_sf"/>
</dbReference>
<dbReference type="GO" id="GO:0016887">
    <property type="term" value="F:ATP hydrolysis activity"/>
    <property type="evidence" value="ECO:0007669"/>
    <property type="project" value="InterPro"/>
</dbReference>
<evidence type="ECO:0000256" key="13">
    <source>
        <dbReference type="PIRSR" id="PIRSR606539-1"/>
    </source>
</evidence>
<feature type="binding site" evidence="14">
    <location>
        <position position="817"/>
    </location>
    <ligand>
        <name>ATP</name>
        <dbReference type="ChEBI" id="CHEBI:30616"/>
    </ligand>
</feature>
<dbReference type="Pfam" id="PF16212">
    <property type="entry name" value="PhoLip_ATPase_C"/>
    <property type="match status" value="1"/>
</dbReference>
<dbReference type="Gene3D" id="3.40.50.1000">
    <property type="entry name" value="HAD superfamily/HAD-like"/>
    <property type="match status" value="1"/>
</dbReference>
<dbReference type="SUPFAM" id="SSF81653">
    <property type="entry name" value="Calcium ATPase, transduction domain A"/>
    <property type="match status" value="1"/>
</dbReference>
<evidence type="ECO:0000313" key="22">
    <source>
        <dbReference type="Proteomes" id="UP000785679"/>
    </source>
</evidence>
<dbReference type="SFLD" id="SFLDF00027">
    <property type="entry name" value="p-type_atpase"/>
    <property type="match status" value="1"/>
</dbReference>
<proteinExistence type="inferred from homology"/>
<dbReference type="Gene3D" id="2.70.150.10">
    <property type="entry name" value="Calcium-transporting ATPase, cytoplasmic transduction domain A"/>
    <property type="match status" value="1"/>
</dbReference>
<dbReference type="SUPFAM" id="SSF81665">
    <property type="entry name" value="Calcium ATPase, transmembrane domain M"/>
    <property type="match status" value="1"/>
</dbReference>
<feature type="region of interest" description="Disordered" evidence="17">
    <location>
        <begin position="1602"/>
        <end position="1651"/>
    </location>
</feature>
<dbReference type="GO" id="GO:0045332">
    <property type="term" value="P:phospholipid translocation"/>
    <property type="evidence" value="ECO:0007669"/>
    <property type="project" value="TreeGrafter"/>
</dbReference>
<dbReference type="InterPro" id="IPR006539">
    <property type="entry name" value="P-type_ATPase_IV"/>
</dbReference>
<dbReference type="Gene3D" id="3.40.1110.10">
    <property type="entry name" value="Calcium-transporting ATPase, cytoplasmic domain N"/>
    <property type="match status" value="1"/>
</dbReference>
<feature type="compositionally biased region" description="Polar residues" evidence="17">
    <location>
        <begin position="1628"/>
        <end position="1637"/>
    </location>
</feature>
<feature type="region of interest" description="Disordered" evidence="17">
    <location>
        <begin position="1333"/>
        <end position="1376"/>
    </location>
</feature>
<evidence type="ECO:0000259" key="19">
    <source>
        <dbReference type="Pfam" id="PF16209"/>
    </source>
</evidence>
<protein>
    <recommendedName>
        <fullName evidence="16">Phospholipid-transporting ATPase</fullName>
        <ecNumber evidence="16">7.6.2.1</ecNumber>
    </recommendedName>
</protein>
<dbReference type="GO" id="GO:0140326">
    <property type="term" value="F:ATPase-coupled intramembrane lipid transporter activity"/>
    <property type="evidence" value="ECO:0007669"/>
    <property type="project" value="UniProtKB-EC"/>
</dbReference>
<dbReference type="PANTHER" id="PTHR24092">
    <property type="entry name" value="PROBABLE PHOSPHOLIPID-TRANSPORTING ATPASE"/>
    <property type="match status" value="1"/>
</dbReference>
<dbReference type="PROSITE" id="PS00154">
    <property type="entry name" value="ATPASE_E1_E2"/>
    <property type="match status" value="1"/>
</dbReference>
<feature type="region of interest" description="Disordered" evidence="17">
    <location>
        <begin position="1295"/>
        <end position="1314"/>
    </location>
</feature>
<evidence type="ECO:0000256" key="15">
    <source>
        <dbReference type="PIRSR" id="PIRSR606539-3"/>
    </source>
</evidence>
<keyword evidence="8 15" id="KW-0460">Magnesium</keyword>
<evidence type="ECO:0000256" key="9">
    <source>
        <dbReference type="ARBA" id="ARBA00022967"/>
    </source>
</evidence>
<evidence type="ECO:0000256" key="17">
    <source>
        <dbReference type="SAM" id="MobiDB-lite"/>
    </source>
</evidence>
<feature type="binding site" evidence="14">
    <location>
        <position position="819"/>
    </location>
    <ligand>
        <name>ATP</name>
        <dbReference type="ChEBI" id="CHEBI:30616"/>
    </ligand>
</feature>
<dbReference type="Pfam" id="PF13246">
    <property type="entry name" value="Cation_ATPase"/>
    <property type="match status" value="1"/>
</dbReference>
<keyword evidence="5 15" id="KW-0479">Metal-binding</keyword>
<feature type="region of interest" description="Disordered" evidence="17">
    <location>
        <begin position="1476"/>
        <end position="1502"/>
    </location>
</feature>
<feature type="transmembrane region" description="Helical" evidence="16">
    <location>
        <begin position="1164"/>
        <end position="1184"/>
    </location>
</feature>
<feature type="compositionally biased region" description="Basic and acidic residues" evidence="17">
    <location>
        <begin position="1479"/>
        <end position="1489"/>
    </location>
</feature>
<feature type="compositionally biased region" description="Basic and acidic residues" evidence="17">
    <location>
        <begin position="1602"/>
        <end position="1612"/>
    </location>
</feature>
<evidence type="ECO:0000256" key="3">
    <source>
        <dbReference type="ARBA" id="ARBA00008109"/>
    </source>
</evidence>
<dbReference type="InterPro" id="IPR032630">
    <property type="entry name" value="P_typ_ATPase_c"/>
</dbReference>
<feature type="binding site" evidence="14">
    <location>
        <position position="634"/>
    </location>
    <ligand>
        <name>ATP</name>
        <dbReference type="ChEBI" id="CHEBI:30616"/>
    </ligand>
</feature>
<evidence type="ECO:0000256" key="8">
    <source>
        <dbReference type="ARBA" id="ARBA00022842"/>
    </source>
</evidence>
<feature type="active site" description="4-aspartylphosphate intermediate" evidence="13">
    <location>
        <position position="548"/>
    </location>
</feature>
<feature type="transmembrane region" description="Helical" evidence="16">
    <location>
        <begin position="1104"/>
        <end position="1125"/>
    </location>
</feature>
<dbReference type="SUPFAM" id="SSF56784">
    <property type="entry name" value="HAD-like"/>
    <property type="match status" value="1"/>
</dbReference>
<feature type="domain" description="P-type ATPase A" evidence="18">
    <location>
        <begin position="282"/>
        <end position="421"/>
    </location>
</feature>
<name>A0A8J8P7G8_HALGN</name>
<feature type="domain" description="P-type ATPase C-terminal" evidence="20">
    <location>
        <begin position="990"/>
        <end position="1242"/>
    </location>
</feature>
<feature type="domain" description="P-type ATPase N-terminal" evidence="19">
    <location>
        <begin position="178"/>
        <end position="231"/>
    </location>
</feature>
<dbReference type="InterPro" id="IPR036412">
    <property type="entry name" value="HAD-like_sf"/>
</dbReference>
<feature type="binding site" evidence="14">
    <location>
        <position position="818"/>
    </location>
    <ligand>
        <name>ATP</name>
        <dbReference type="ChEBI" id="CHEBI:30616"/>
    </ligand>
</feature>
<evidence type="ECO:0000256" key="14">
    <source>
        <dbReference type="PIRSR" id="PIRSR606539-2"/>
    </source>
</evidence>
<evidence type="ECO:0000256" key="16">
    <source>
        <dbReference type="RuleBase" id="RU362033"/>
    </source>
</evidence>
<feature type="binding site" evidence="14">
    <location>
        <position position="698"/>
    </location>
    <ligand>
        <name>ATP</name>
        <dbReference type="ChEBI" id="CHEBI:30616"/>
    </ligand>
</feature>
<dbReference type="InterPro" id="IPR059000">
    <property type="entry name" value="ATPase_P-type_domA"/>
</dbReference>
<evidence type="ECO:0000256" key="1">
    <source>
        <dbReference type="ARBA" id="ARBA00004141"/>
    </source>
</evidence>
<dbReference type="InterPro" id="IPR023214">
    <property type="entry name" value="HAD_sf"/>
</dbReference>
<comment type="cofactor">
    <cofactor evidence="15">
        <name>Mg(2+)</name>
        <dbReference type="ChEBI" id="CHEBI:18420"/>
    </cofactor>
</comment>
<feature type="transmembrane region" description="Helical" evidence="16">
    <location>
        <begin position="440"/>
        <end position="460"/>
    </location>
</feature>
<sequence length="1676" mass="191702">MHNNNANPTLLAKFQQKQDPSRFADYANQTGSLRPLMDEEDSEYFSSPQKNHYSQYCVNDETWGDHRQGPILDDIKEDMERGTNENEGSSFKAYQIKQDQENNTYRKEDLECSQVSLFSSSHANDQKGGPLDMIASSLKANIKLQERIQRAKSRGVAPPGKRIIHFNTQDSRAFLKRRNTKNTNRVRLTRYSLLSWAPLSLFYQFKRISNVYFLLITILTYMPFSPKSPQSMLGTFAMVLLFTMLKEAFEDYQRYKQQQDVNFNKHTHILPQLKTTQDPIHQFREVPWAKVKAGQLVQVRQDEEVPADMLLLRVSGERGMGYVDTMALDGETNLKEKHTILEDEEDQGLGLLRWFAGSLICDQPNDALEQWEGHLTLNDDKSKEVHVCSIKHMLLRGTMLKNTEWAVGVVIYTGVETKIYKNSKNPPHKTSNVMRLMNKMLATVFIFQLLIVFVCAGFNHKWAQETAPSHPETTGNTSQSFAIQVLTFWVAFSHMIPISLYVSIEILKLGLSMLINRDVAMCDSNQLATCRNSDLIEELGQVEIVFSDKTGTLTMNKMEFKKCQINGVRYGDAKRDEKNVAGMCRSGIESIENALLEGDQSVLNFFKALSICHSVQIQINAKGEKQYQASSPDELALVKGAMDIGIKFEERKHDRLTVHTPSEQFSFKVICEMAFDSTRKCMSVIVRDQEDQYFLYTKGADNVMLPKIDFAKSSENDQLEDLVQKDLYQYSCEGYRTLVFGFRRVSQKEYSTFSSLHSRLMQSFSDDKELQLSKLFAKMERKLRYLGCSAVEDKLQDGVPEAIANLMWAEIRFWVLTGDKLETAVEIARGCKIIENDTLTVALRPQSLDVKTIRSLFKQKEREIRSFLSRSKSSKSQNRPLKKQRLRVDANASLKDFQQEDVVVVIEGSVLAVILGHSELEDRFFQMTLSAKSVICCRVSPKQKADVVTMYRKRGKWVTLSVGDGANDVPMIMEASIGVGIRGREGTQAVRSGDYAIGQFRHLQNLLFNHGRNGYVRVSKMICSYFYKNIVLVFTELNFIVFTGFSGQLFFLEWLPMMYNAVFTSWQCLFAFMFERDVTPSQAIAQSQVYKIGQEGRMFNFRAFWREIVLAFWHGLVCFYVPMYGAGQGPQGETGLVREHWYYSTISFSVILHLVTYKLFVDSYFWNVLSITSGVIGIALYYMFGLVASGQGVSDLLGQPQLAGLMPEILGDNKFYIMVFFVPLICLLPDFTLHYFNSLFYPHLEQFIMDGAVKESKQEKKVRVEEVRKRLDEIVYRNAKSFLMQKVKETLKQNVPTEKNSTIKPMPEAQQPPVPNVIFSSQKALTNETDIKFHKKSALRKPSDHSETKSTTFKGDTESSKKSRNPFQGGETTRCSDAEVVETKRKINFDKYGGGKQAPYSPRLFESEKLYVTPLKSNLSIIMDEEQLPQKSPKSDLKSEKVGDQPVLQQNRIPNFSIPKLKLIPAEYAESSTNIEPETLDHDKAKCTDYSKPPARGNESDRWLTYRNQESKLQSPLSSVLPSPDSIRKYFEAMTRTPSVAEQEANPFVPTHEELVTQRLVKQIEGQKEIKTMDFLQSLIKPEVATTRVFMPQQMKREEILQRGHPLERVNHEQSTSAEDVSKKDSAGEQNASSNETTTKKRNRSLRSRSEKKYIKKVNEFSLVDRALINDDINHA</sequence>
<keyword evidence="10 16" id="KW-1133">Transmembrane helix</keyword>
<keyword evidence="9 16" id="KW-1278">Translocase</keyword>
<dbReference type="InterPro" id="IPR008250">
    <property type="entry name" value="ATPase_P-typ_transduc_dom_A_sf"/>
</dbReference>
<feature type="binding site" evidence="14">
    <location>
        <position position="736"/>
    </location>
    <ligand>
        <name>ATP</name>
        <dbReference type="ChEBI" id="CHEBI:30616"/>
    </ligand>
</feature>
<comment type="similarity">
    <text evidence="3 16">Belongs to the cation transport ATPase (P-type) (TC 3.A.3) family. Type IV subfamily.</text>
</comment>
<evidence type="ECO:0000256" key="12">
    <source>
        <dbReference type="ARBA" id="ARBA00034036"/>
    </source>
</evidence>
<feature type="binding site" evidence="14">
    <location>
        <position position="549"/>
    </location>
    <ligand>
        <name>ATP</name>
        <dbReference type="ChEBI" id="CHEBI:30616"/>
    </ligand>
</feature>
<dbReference type="SFLD" id="SFLDS00003">
    <property type="entry name" value="Haloacid_Dehalogenase"/>
    <property type="match status" value="1"/>
</dbReference>
<feature type="binding site" evidence="14">
    <location>
        <position position="938"/>
    </location>
    <ligand>
        <name>ATP</name>
        <dbReference type="ChEBI" id="CHEBI:30616"/>
    </ligand>
</feature>
<dbReference type="PRINTS" id="PR00119">
    <property type="entry name" value="CATATPASE"/>
</dbReference>
<dbReference type="NCBIfam" id="TIGR01652">
    <property type="entry name" value="ATPase-Plipid"/>
    <property type="match status" value="1"/>
</dbReference>
<feature type="transmembrane region" description="Helical" evidence="16">
    <location>
        <begin position="1215"/>
        <end position="1236"/>
    </location>
</feature>
<feature type="binding site" evidence="15">
    <location>
        <position position="968"/>
    </location>
    <ligand>
        <name>Mg(2+)</name>
        <dbReference type="ChEBI" id="CHEBI:18420"/>
    </ligand>
</feature>
<comment type="subcellular location">
    <subcellularLocation>
        <location evidence="2">Endomembrane system</location>
    </subcellularLocation>
    <subcellularLocation>
        <location evidence="1 16">Membrane</location>
        <topology evidence="1 16">Multi-pass membrane protein</topology>
    </subcellularLocation>
</comment>
<dbReference type="InterPro" id="IPR032631">
    <property type="entry name" value="P-type_ATPase_N"/>
</dbReference>
<gene>
    <name evidence="21" type="ORF">FGO68_gene1546</name>
</gene>
<feature type="binding site" evidence="14">
    <location>
        <position position="675"/>
    </location>
    <ligand>
        <name>ATP</name>
        <dbReference type="ChEBI" id="CHEBI:30616"/>
    </ligand>
</feature>
<dbReference type="GO" id="GO:0005524">
    <property type="term" value="F:ATP binding"/>
    <property type="evidence" value="ECO:0007669"/>
    <property type="project" value="UniProtKB-UniRule"/>
</dbReference>
<feature type="binding site" evidence="15">
    <location>
        <position position="548"/>
    </location>
    <ligand>
        <name>Mg(2+)</name>
        <dbReference type="ChEBI" id="CHEBI:18420"/>
    </ligand>
</feature>
<dbReference type="InterPro" id="IPR001757">
    <property type="entry name" value="P_typ_ATPase"/>
</dbReference>
<dbReference type="SUPFAM" id="SSF81660">
    <property type="entry name" value="Metal cation-transporting ATPase, ATP-binding domain N"/>
    <property type="match status" value="1"/>
</dbReference>
<feature type="binding site" evidence="14">
    <location>
        <position position="944"/>
    </location>
    <ligand>
        <name>ATP</name>
        <dbReference type="ChEBI" id="CHEBI:30616"/>
    </ligand>
</feature>
<dbReference type="InterPro" id="IPR018303">
    <property type="entry name" value="ATPase_P-typ_P_site"/>
</dbReference>
<evidence type="ECO:0000259" key="18">
    <source>
        <dbReference type="Pfam" id="PF00122"/>
    </source>
</evidence>
<feature type="binding site" evidence="14">
    <location>
        <position position="967"/>
    </location>
    <ligand>
        <name>ATP</name>
        <dbReference type="ChEBI" id="CHEBI:30616"/>
    </ligand>
</feature>
<feature type="binding site" evidence="15">
    <location>
        <position position="550"/>
    </location>
    <ligand>
        <name>Mg(2+)</name>
        <dbReference type="ChEBI" id="CHEBI:18420"/>
    </ligand>
</feature>
<evidence type="ECO:0000256" key="6">
    <source>
        <dbReference type="ARBA" id="ARBA00022741"/>
    </source>
</evidence>
<feature type="binding site" evidence="14">
    <location>
        <position position="548"/>
    </location>
    <ligand>
        <name>ATP</name>
        <dbReference type="ChEBI" id="CHEBI:30616"/>
    </ligand>
</feature>
<reference evidence="21" key="1">
    <citation type="submission" date="2019-06" db="EMBL/GenBank/DDBJ databases">
        <authorList>
            <person name="Zheng W."/>
        </authorList>
    </citation>
    <scope>NUCLEOTIDE SEQUENCE</scope>
    <source>
        <strain evidence="21">QDHG01</strain>
    </source>
</reference>
<dbReference type="InterPro" id="IPR023299">
    <property type="entry name" value="ATPase_P-typ_cyto_dom_N"/>
</dbReference>
<keyword evidence="11 16" id="KW-0472">Membrane</keyword>
<dbReference type="InterPro" id="IPR044492">
    <property type="entry name" value="P_typ_ATPase_HD_dom"/>
</dbReference>
<feature type="binding site" evidence="14">
    <location>
        <position position="550"/>
    </location>
    <ligand>
        <name>ATP</name>
        <dbReference type="ChEBI" id="CHEBI:30616"/>
    </ligand>
</feature>
<organism evidence="21 22">
    <name type="scientific">Halteria grandinella</name>
    <dbReference type="NCBI Taxonomy" id="5974"/>
    <lineage>
        <taxon>Eukaryota</taxon>
        <taxon>Sar</taxon>
        <taxon>Alveolata</taxon>
        <taxon>Ciliophora</taxon>
        <taxon>Intramacronucleata</taxon>
        <taxon>Spirotrichea</taxon>
        <taxon>Stichotrichia</taxon>
        <taxon>Sporadotrichida</taxon>
        <taxon>Halteriidae</taxon>
        <taxon>Halteria</taxon>
    </lineage>
</organism>
<dbReference type="Pfam" id="PF00122">
    <property type="entry name" value="E1-E2_ATPase"/>
    <property type="match status" value="1"/>
</dbReference>
<accession>A0A8J8P7G8</accession>
<evidence type="ECO:0000256" key="10">
    <source>
        <dbReference type="ARBA" id="ARBA00022989"/>
    </source>
</evidence>